<accession>A0A1Y0E999</accession>
<name>A0A1Y0E999_9RHOB</name>
<protein>
    <recommendedName>
        <fullName evidence="3">PAS fold protein</fullName>
    </recommendedName>
</protein>
<gene>
    <name evidence="1" type="ORF">LOKVESSMR4R_00854</name>
</gene>
<sequence length="219" mass="24679">MTEAQYLINLPKTGSFEIKIHKNGQIASVHTLGDLWDILEQDIQKGVDAVLILRNVIKQQKKYSLSSMINKAIIDGHAFCFGLYTVGVGQKFLKFDFFRTIVLEEFNVISGIVVDLTEFQQVSSHYYDVLNASKAYTWRLDLQSNEATFAPSYLEHAIHGPGSLSIALNDWISILHPDDVQGAKKALKQLTSLEKRKLLWSIGEKTNMINGFGLGFMRV</sequence>
<evidence type="ECO:0000313" key="1">
    <source>
        <dbReference type="EMBL" id="ARU00187.1"/>
    </source>
</evidence>
<proteinExistence type="predicted"/>
<dbReference type="EMBL" id="CP021431">
    <property type="protein sequence ID" value="ARU00187.1"/>
    <property type="molecule type" value="Genomic_DNA"/>
</dbReference>
<dbReference type="KEGG" id="lvs:LOKVESSMR4R_00854"/>
<evidence type="ECO:0008006" key="3">
    <source>
        <dbReference type="Google" id="ProtNLM"/>
    </source>
</evidence>
<keyword evidence="2" id="KW-1185">Reference proteome</keyword>
<dbReference type="Gene3D" id="3.30.450.20">
    <property type="entry name" value="PAS domain"/>
    <property type="match status" value="1"/>
</dbReference>
<dbReference type="RefSeq" id="WP_087206448.1">
    <property type="nucleotide sequence ID" value="NZ_CP021431.1"/>
</dbReference>
<dbReference type="Proteomes" id="UP000195273">
    <property type="component" value="Chromosome"/>
</dbReference>
<organism evidence="1 2">
    <name type="scientific">Yoonia vestfoldensis</name>
    <dbReference type="NCBI Taxonomy" id="245188"/>
    <lineage>
        <taxon>Bacteria</taxon>
        <taxon>Pseudomonadati</taxon>
        <taxon>Pseudomonadota</taxon>
        <taxon>Alphaproteobacteria</taxon>
        <taxon>Rhodobacterales</taxon>
        <taxon>Paracoccaceae</taxon>
        <taxon>Yoonia</taxon>
    </lineage>
</organism>
<reference evidence="1 2" key="1">
    <citation type="submission" date="2017-05" db="EMBL/GenBank/DDBJ databases">
        <title>Genome Sequence of Loktanella vestfoldensis Strain SMR4r Isolated from a Culture of the Diatom Skeletonema marinoi.</title>
        <authorList>
            <person name="Topel M."/>
            <person name="Pinder M.I.M."/>
            <person name="Johansson O.N."/>
            <person name="Kourtchenko O."/>
            <person name="Godhe A."/>
            <person name="Clarke A.K."/>
        </authorList>
    </citation>
    <scope>NUCLEOTIDE SEQUENCE [LARGE SCALE GENOMIC DNA]</scope>
    <source>
        <strain evidence="1 2">SMR4r</strain>
    </source>
</reference>
<evidence type="ECO:0000313" key="2">
    <source>
        <dbReference type="Proteomes" id="UP000195273"/>
    </source>
</evidence>
<dbReference type="AlphaFoldDB" id="A0A1Y0E999"/>